<protein>
    <submittedName>
        <fullName evidence="2">Uncharacterized protein</fullName>
    </submittedName>
</protein>
<keyword evidence="3" id="KW-1185">Reference proteome</keyword>
<sequence length="61" mass="6960">MNLDKLRFQEQNRRDKMSTTHHPKCNARLLPWPSAPTTNQSPLGMVFSAMPVSGPAWLRVI</sequence>
<proteinExistence type="predicted"/>
<organism evidence="2 3">
    <name type="scientific">Schizothecium vesticola</name>
    <dbReference type="NCBI Taxonomy" id="314040"/>
    <lineage>
        <taxon>Eukaryota</taxon>
        <taxon>Fungi</taxon>
        <taxon>Dikarya</taxon>
        <taxon>Ascomycota</taxon>
        <taxon>Pezizomycotina</taxon>
        <taxon>Sordariomycetes</taxon>
        <taxon>Sordariomycetidae</taxon>
        <taxon>Sordariales</taxon>
        <taxon>Schizotheciaceae</taxon>
        <taxon>Schizothecium</taxon>
    </lineage>
</organism>
<evidence type="ECO:0000313" key="2">
    <source>
        <dbReference type="EMBL" id="KAK0745863.1"/>
    </source>
</evidence>
<dbReference type="EMBL" id="JAUKUD010000004">
    <property type="protein sequence ID" value="KAK0745863.1"/>
    <property type="molecule type" value="Genomic_DNA"/>
</dbReference>
<reference evidence="2" key="1">
    <citation type="submission" date="2023-06" db="EMBL/GenBank/DDBJ databases">
        <title>Genome-scale phylogeny and comparative genomics of the fungal order Sordariales.</title>
        <authorList>
            <consortium name="Lawrence Berkeley National Laboratory"/>
            <person name="Hensen N."/>
            <person name="Bonometti L."/>
            <person name="Westerberg I."/>
            <person name="Brannstrom I.O."/>
            <person name="Guillou S."/>
            <person name="Cros-Aarteil S."/>
            <person name="Calhoun S."/>
            <person name="Haridas S."/>
            <person name="Kuo A."/>
            <person name="Mondo S."/>
            <person name="Pangilinan J."/>
            <person name="Riley R."/>
            <person name="LaButti K."/>
            <person name="Andreopoulos B."/>
            <person name="Lipzen A."/>
            <person name="Chen C."/>
            <person name="Yanf M."/>
            <person name="Daum C."/>
            <person name="Ng V."/>
            <person name="Clum A."/>
            <person name="Steindorff A."/>
            <person name="Ohm R."/>
            <person name="Martin F."/>
            <person name="Silar P."/>
            <person name="Natvig D."/>
            <person name="Lalanne C."/>
            <person name="Gautier V."/>
            <person name="Ament-velasquez S.L."/>
            <person name="Kruys A."/>
            <person name="Hutchinson M.I."/>
            <person name="Powell A.J."/>
            <person name="Barry K."/>
            <person name="Miller A.N."/>
            <person name="Grigoriev I.V."/>
            <person name="Debuchy R."/>
            <person name="Gladieux P."/>
            <person name="Thoren M.H."/>
            <person name="Johannesson H."/>
        </authorList>
    </citation>
    <scope>NUCLEOTIDE SEQUENCE</scope>
    <source>
        <strain evidence="2">SMH3187-1</strain>
    </source>
</reference>
<gene>
    <name evidence="2" type="ORF">B0T18DRAFT_410313</name>
</gene>
<comment type="caution">
    <text evidence="2">The sequence shown here is derived from an EMBL/GenBank/DDBJ whole genome shotgun (WGS) entry which is preliminary data.</text>
</comment>
<dbReference type="AlphaFoldDB" id="A0AA40EUN7"/>
<accession>A0AA40EUN7</accession>
<evidence type="ECO:0000313" key="3">
    <source>
        <dbReference type="Proteomes" id="UP001172155"/>
    </source>
</evidence>
<evidence type="ECO:0000256" key="1">
    <source>
        <dbReference type="SAM" id="MobiDB-lite"/>
    </source>
</evidence>
<feature type="compositionally biased region" description="Basic and acidic residues" evidence="1">
    <location>
        <begin position="1"/>
        <end position="18"/>
    </location>
</feature>
<name>A0AA40EUN7_9PEZI</name>
<feature type="region of interest" description="Disordered" evidence="1">
    <location>
        <begin position="1"/>
        <end position="33"/>
    </location>
</feature>
<dbReference type="Proteomes" id="UP001172155">
    <property type="component" value="Unassembled WGS sequence"/>
</dbReference>